<keyword evidence="1" id="KW-0472">Membrane</keyword>
<feature type="transmembrane region" description="Helical" evidence="1">
    <location>
        <begin position="21"/>
        <end position="40"/>
    </location>
</feature>
<reference evidence="2 3" key="1">
    <citation type="submission" date="2020-12" db="EMBL/GenBank/DDBJ databases">
        <title>Draft genome sequence of furan degrading bacterial strain FUR100.</title>
        <authorList>
            <person name="Woiski C."/>
        </authorList>
    </citation>
    <scope>NUCLEOTIDE SEQUENCE [LARGE SCALE GENOMIC DNA]</scope>
    <source>
        <strain evidence="2 3">FUR100</strain>
    </source>
</reference>
<feature type="transmembrane region" description="Helical" evidence="1">
    <location>
        <begin position="46"/>
        <end position="68"/>
    </location>
</feature>
<name>A0A8I0ZTN6_RHOER</name>
<dbReference type="Proteomes" id="UP000627573">
    <property type="component" value="Unassembled WGS sequence"/>
</dbReference>
<dbReference type="InterPro" id="IPR049978">
    <property type="entry name" value="SCO6880-like"/>
</dbReference>
<organism evidence="2 3">
    <name type="scientific">Rhodococcus erythropolis</name>
    <name type="common">Arthrobacter picolinophilus</name>
    <dbReference type="NCBI Taxonomy" id="1833"/>
    <lineage>
        <taxon>Bacteria</taxon>
        <taxon>Bacillati</taxon>
        <taxon>Actinomycetota</taxon>
        <taxon>Actinomycetes</taxon>
        <taxon>Mycobacteriales</taxon>
        <taxon>Nocardiaceae</taxon>
        <taxon>Rhodococcus</taxon>
        <taxon>Rhodococcus erythropolis group</taxon>
    </lineage>
</organism>
<comment type="caution">
    <text evidence="2">The sequence shown here is derived from an EMBL/GenBank/DDBJ whole genome shotgun (WGS) entry which is preliminary data.</text>
</comment>
<gene>
    <name evidence="2" type="ORF">I3517_00675</name>
</gene>
<dbReference type="NCBIfam" id="NF042935">
    <property type="entry name" value="SCO6880_fam"/>
    <property type="match status" value="1"/>
</dbReference>
<evidence type="ECO:0008006" key="4">
    <source>
        <dbReference type="Google" id="ProtNLM"/>
    </source>
</evidence>
<proteinExistence type="predicted"/>
<keyword evidence="3" id="KW-1185">Reference proteome</keyword>
<evidence type="ECO:0000313" key="3">
    <source>
        <dbReference type="Proteomes" id="UP000627573"/>
    </source>
</evidence>
<keyword evidence="1" id="KW-1133">Transmembrane helix</keyword>
<accession>A0A8I0ZTN6</accession>
<dbReference type="AlphaFoldDB" id="A0A8I0ZTN6"/>
<dbReference type="EMBL" id="JAECSB010000010">
    <property type="protein sequence ID" value="MBH5141131.1"/>
    <property type="molecule type" value="Genomic_DNA"/>
</dbReference>
<evidence type="ECO:0000313" key="2">
    <source>
        <dbReference type="EMBL" id="MBH5141131.1"/>
    </source>
</evidence>
<evidence type="ECO:0000256" key="1">
    <source>
        <dbReference type="SAM" id="Phobius"/>
    </source>
</evidence>
<protein>
    <recommendedName>
        <fullName evidence="4">Integral membrane protein</fullName>
    </recommendedName>
</protein>
<keyword evidence="1" id="KW-0812">Transmembrane</keyword>
<dbReference type="RefSeq" id="WP_197940397.1">
    <property type="nucleotide sequence ID" value="NZ_JAECSB010000010.1"/>
</dbReference>
<sequence length="495" mass="53649">MSTTNENGLLYTGWTKPRNSGLFGLTWGTTIVCFVLVIAVMGSMLIGGFTVGLTVLAVSVVVAAPLVWGRDGRSGYEMTVLRMQWLRTRRRRENIYRGGLFSEIPGGKALLPGVAADTKLYEGEDAAGYRFGMIHMPKLHLYTVVLKAWPQGDEAVDQSMINEWVGEWGVVLASMGQTSDVVSVVPVIDCVPETGNRLLAEVIRQTEPDAPQLAQDSNYEAAELFATEQAQLLPRLAVTFRATTDARKKDPSEQAVEIGRRLPGLCAAMRSAGVGVRPMAASDVISFVRRSTDPASQEDIERADATVEGHGLDWSDAGPISHEERFDQYIHDGARSVTWEMEMAPTGAVDEGVLRRILAPNPDIPRKRVAIVYRPHTAADAVKIVDNDYKNALIAEQGGKGIGSVTATLKVEATARAREEQARGHGLVRFGILITITEPLDGDIPAIDAIIKDLSVQARLKVRRAFRYQAAGFYGSLGVGVILPEHASMPSAMAG</sequence>